<dbReference type="EMBL" id="GBRH01207092">
    <property type="protein sequence ID" value="JAD90803.1"/>
    <property type="molecule type" value="Transcribed_RNA"/>
</dbReference>
<sequence>MAPIAHMSTAAL</sequence>
<accession>A0A0A9DVS2</accession>
<reference evidence="1" key="2">
    <citation type="journal article" date="2015" name="Data Brief">
        <title>Shoot transcriptome of the giant reed, Arundo donax.</title>
        <authorList>
            <person name="Barrero R.A."/>
            <person name="Guerrero F.D."/>
            <person name="Moolhuijzen P."/>
            <person name="Goolsby J.A."/>
            <person name="Tidwell J."/>
            <person name="Bellgard S.E."/>
            <person name="Bellgard M.I."/>
        </authorList>
    </citation>
    <scope>NUCLEOTIDE SEQUENCE</scope>
    <source>
        <tissue evidence="1">Shoot tissue taken approximately 20 cm above the soil surface</tissue>
    </source>
</reference>
<name>A0A0A9DVS2_ARUDO</name>
<evidence type="ECO:0000313" key="1">
    <source>
        <dbReference type="EMBL" id="JAD90803.1"/>
    </source>
</evidence>
<reference evidence="1" key="1">
    <citation type="submission" date="2014-09" db="EMBL/GenBank/DDBJ databases">
        <authorList>
            <person name="Magalhaes I.L.F."/>
            <person name="Oliveira U."/>
            <person name="Santos F.R."/>
            <person name="Vidigal T.H.D.A."/>
            <person name="Brescovit A.D."/>
            <person name="Santos A.J."/>
        </authorList>
    </citation>
    <scope>NUCLEOTIDE SEQUENCE</scope>
    <source>
        <tissue evidence="1">Shoot tissue taken approximately 20 cm above the soil surface</tissue>
    </source>
</reference>
<proteinExistence type="predicted"/>
<organism evidence="1">
    <name type="scientific">Arundo donax</name>
    <name type="common">Giant reed</name>
    <name type="synonym">Donax arundinaceus</name>
    <dbReference type="NCBI Taxonomy" id="35708"/>
    <lineage>
        <taxon>Eukaryota</taxon>
        <taxon>Viridiplantae</taxon>
        <taxon>Streptophyta</taxon>
        <taxon>Embryophyta</taxon>
        <taxon>Tracheophyta</taxon>
        <taxon>Spermatophyta</taxon>
        <taxon>Magnoliopsida</taxon>
        <taxon>Liliopsida</taxon>
        <taxon>Poales</taxon>
        <taxon>Poaceae</taxon>
        <taxon>PACMAD clade</taxon>
        <taxon>Arundinoideae</taxon>
        <taxon>Arundineae</taxon>
        <taxon>Arundo</taxon>
    </lineage>
</organism>
<protein>
    <submittedName>
        <fullName evidence="1">Uncharacterized protein</fullName>
    </submittedName>
</protein>